<dbReference type="Proteomes" id="UP001283361">
    <property type="component" value="Unassembled WGS sequence"/>
</dbReference>
<evidence type="ECO:0000313" key="3">
    <source>
        <dbReference type="Proteomes" id="UP001283361"/>
    </source>
</evidence>
<name>A0AAE0XSV6_9GAST</name>
<feature type="region of interest" description="Disordered" evidence="1">
    <location>
        <begin position="58"/>
        <end position="94"/>
    </location>
</feature>
<protein>
    <submittedName>
        <fullName evidence="2">Uncharacterized protein</fullName>
    </submittedName>
</protein>
<comment type="caution">
    <text evidence="2">The sequence shown here is derived from an EMBL/GenBank/DDBJ whole genome shotgun (WGS) entry which is preliminary data.</text>
</comment>
<dbReference type="AlphaFoldDB" id="A0AAE0XSV6"/>
<gene>
    <name evidence="2" type="ORF">RRG08_023642</name>
</gene>
<proteinExistence type="predicted"/>
<organism evidence="2 3">
    <name type="scientific">Elysia crispata</name>
    <name type="common">lettuce slug</name>
    <dbReference type="NCBI Taxonomy" id="231223"/>
    <lineage>
        <taxon>Eukaryota</taxon>
        <taxon>Metazoa</taxon>
        <taxon>Spiralia</taxon>
        <taxon>Lophotrochozoa</taxon>
        <taxon>Mollusca</taxon>
        <taxon>Gastropoda</taxon>
        <taxon>Heterobranchia</taxon>
        <taxon>Euthyneura</taxon>
        <taxon>Panpulmonata</taxon>
        <taxon>Sacoglossa</taxon>
        <taxon>Placobranchoidea</taxon>
        <taxon>Plakobranchidae</taxon>
        <taxon>Elysia</taxon>
    </lineage>
</organism>
<feature type="compositionally biased region" description="Polar residues" evidence="1">
    <location>
        <begin position="67"/>
        <end position="87"/>
    </location>
</feature>
<reference evidence="2" key="1">
    <citation type="journal article" date="2023" name="G3 (Bethesda)">
        <title>A reference genome for the long-term kleptoplast-retaining sea slug Elysia crispata morphotype clarki.</title>
        <authorList>
            <person name="Eastman K.E."/>
            <person name="Pendleton A.L."/>
            <person name="Shaikh M.A."/>
            <person name="Suttiyut T."/>
            <person name="Ogas R."/>
            <person name="Tomko P."/>
            <person name="Gavelis G."/>
            <person name="Widhalm J.R."/>
            <person name="Wisecaver J.H."/>
        </authorList>
    </citation>
    <scope>NUCLEOTIDE SEQUENCE</scope>
    <source>
        <strain evidence="2">ECLA1</strain>
    </source>
</reference>
<evidence type="ECO:0000256" key="1">
    <source>
        <dbReference type="SAM" id="MobiDB-lite"/>
    </source>
</evidence>
<keyword evidence="3" id="KW-1185">Reference proteome</keyword>
<accession>A0AAE0XSV6</accession>
<sequence>MTNTAIFSTIINDQCDSWFTLATNEGTAVSGQKTTNCEKDFSGRILGDYKFAASETAESTSAHDSGVESNVTNSGGITTTNQNGDDNNMSHHHHSYDLTDMRDVQSDIISPDPQASHYKPLSGDGTNILGHGICGLTPGLDPRQFRCFLSSQCSQHGILFYHPGVLDGGLVGLRDCV</sequence>
<dbReference type="EMBL" id="JAWDGP010007701">
    <property type="protein sequence ID" value="KAK3708233.1"/>
    <property type="molecule type" value="Genomic_DNA"/>
</dbReference>
<evidence type="ECO:0000313" key="2">
    <source>
        <dbReference type="EMBL" id="KAK3708233.1"/>
    </source>
</evidence>